<dbReference type="CDD" id="cd00093">
    <property type="entry name" value="HTH_XRE"/>
    <property type="match status" value="1"/>
</dbReference>
<name>A0ABQ0C764_9PROT</name>
<protein>
    <recommendedName>
        <fullName evidence="1">HTH cro/C1-type domain-containing protein</fullName>
    </recommendedName>
</protein>
<gene>
    <name evidence="2" type="ORF">SIID45300_01043</name>
</gene>
<dbReference type="PROSITE" id="PS50943">
    <property type="entry name" value="HTH_CROC1"/>
    <property type="match status" value="1"/>
</dbReference>
<dbReference type="EMBL" id="BAAFGK010000004">
    <property type="protein sequence ID" value="GAB0056732.1"/>
    <property type="molecule type" value="Genomic_DNA"/>
</dbReference>
<proteinExistence type="predicted"/>
<evidence type="ECO:0000313" key="3">
    <source>
        <dbReference type="Proteomes" id="UP001628193"/>
    </source>
</evidence>
<dbReference type="RefSeq" id="WP_420904453.1">
    <property type="nucleotide sequence ID" value="NZ_BAAFGK010000004.1"/>
</dbReference>
<comment type="caution">
    <text evidence="2">The sequence shown here is derived from an EMBL/GenBank/DDBJ whole genome shotgun (WGS) entry which is preliminary data.</text>
</comment>
<reference evidence="2 3" key="1">
    <citation type="submission" date="2024-05" db="EMBL/GenBank/DDBJ databases">
        <authorList>
            <consortium name="Candidatus Magnetaquicoccaceae bacterium FCR-1 genome sequencing consortium"/>
            <person name="Shimoshige H."/>
            <person name="Shimamura S."/>
            <person name="Taoka A."/>
            <person name="Kobayashi H."/>
            <person name="Maekawa T."/>
        </authorList>
    </citation>
    <scope>NUCLEOTIDE SEQUENCE [LARGE SCALE GENOMIC DNA]</scope>
    <source>
        <strain evidence="2 3">FCR-1</strain>
    </source>
</reference>
<accession>A0ABQ0C764</accession>
<dbReference type="SMART" id="SM00530">
    <property type="entry name" value="HTH_XRE"/>
    <property type="match status" value="1"/>
</dbReference>
<dbReference type="Gene3D" id="1.10.260.40">
    <property type="entry name" value="lambda repressor-like DNA-binding domains"/>
    <property type="match status" value="1"/>
</dbReference>
<dbReference type="Pfam" id="PF01381">
    <property type="entry name" value="HTH_3"/>
    <property type="match status" value="1"/>
</dbReference>
<dbReference type="InterPro" id="IPR001387">
    <property type="entry name" value="Cro/C1-type_HTH"/>
</dbReference>
<feature type="domain" description="HTH cro/C1-type" evidence="1">
    <location>
        <begin position="8"/>
        <end position="61"/>
    </location>
</feature>
<dbReference type="SUPFAM" id="SSF47413">
    <property type="entry name" value="lambda repressor-like DNA-binding domains"/>
    <property type="match status" value="1"/>
</dbReference>
<evidence type="ECO:0000259" key="1">
    <source>
        <dbReference type="PROSITE" id="PS50943"/>
    </source>
</evidence>
<evidence type="ECO:0000313" key="2">
    <source>
        <dbReference type="EMBL" id="GAB0056732.1"/>
    </source>
</evidence>
<dbReference type="InterPro" id="IPR010982">
    <property type="entry name" value="Lambda_DNA-bd_dom_sf"/>
</dbReference>
<reference evidence="2 3" key="2">
    <citation type="submission" date="2024-09" db="EMBL/GenBank/DDBJ databases">
        <title>Draft genome sequence of Candidatus Magnetaquicoccaceae bacterium FCR-1.</title>
        <authorList>
            <person name="Shimoshige H."/>
            <person name="Shimamura S."/>
            <person name="Taoka A."/>
            <person name="Kobayashi H."/>
            <person name="Maekawa T."/>
        </authorList>
    </citation>
    <scope>NUCLEOTIDE SEQUENCE [LARGE SCALE GENOMIC DNA]</scope>
    <source>
        <strain evidence="2 3">FCR-1</strain>
    </source>
</reference>
<organism evidence="2 3">
    <name type="scientific">Candidatus Magnetaquiglobus chichijimensis</name>
    <dbReference type="NCBI Taxonomy" id="3141448"/>
    <lineage>
        <taxon>Bacteria</taxon>
        <taxon>Pseudomonadati</taxon>
        <taxon>Pseudomonadota</taxon>
        <taxon>Magnetococcia</taxon>
        <taxon>Magnetococcales</taxon>
        <taxon>Candidatus Magnetaquicoccaceae</taxon>
        <taxon>Candidatus Magnetaquiglobus</taxon>
    </lineage>
</organism>
<sequence>MVEIFERLRSERKRLGFNQTDFAEKAGVGLGSQVRYESGERLPDAGYLAAIDTIGADVQYILSGVRSNTIVRMPNRELLAWSIAVVEEALIATKRTTTPEKKANIILAVYTAYQDDAEKPRDKDLIMHLIRAA</sequence>
<dbReference type="Proteomes" id="UP001628193">
    <property type="component" value="Unassembled WGS sequence"/>
</dbReference>
<keyword evidence="3" id="KW-1185">Reference proteome</keyword>